<dbReference type="GeneID" id="24874870"/>
<keyword evidence="1" id="KW-0472">Membrane</keyword>
<keyword evidence="1" id="KW-1133">Transmembrane helix</keyword>
<accession>A0A3G1B2F3</accession>
<dbReference type="EMBL" id="CP011097">
    <property type="protein sequence ID" value="AJZ75129.2"/>
    <property type="molecule type" value="Genomic_DNA"/>
</dbReference>
<name>A0A3G1B2F3_9ARCH</name>
<keyword evidence="1" id="KW-0812">Transmembrane</keyword>
<dbReference type="Proteomes" id="UP000266745">
    <property type="component" value="Chromosome"/>
</dbReference>
<dbReference type="KEGG" id="tah:SU86_000570"/>
<reference evidence="2 3" key="1">
    <citation type="journal article" date="2016" name="Sci. Rep.">
        <title>A novel ammonia-oxidizing archaeon from wastewater treatment plant: Its enrichment, physiological and genomic characteristics.</title>
        <authorList>
            <person name="Li Y."/>
            <person name="Ding K."/>
            <person name="Wen X."/>
            <person name="Zhang B."/>
            <person name="Shen B."/>
            <person name="Yang Y."/>
        </authorList>
    </citation>
    <scope>NUCLEOTIDE SEQUENCE [LARGE SCALE GENOMIC DNA]</scope>
    <source>
        <strain evidence="2 3">SAT1</strain>
    </source>
</reference>
<dbReference type="STRING" id="1603555.SU86_000570"/>
<dbReference type="AlphaFoldDB" id="A0A3G1B2F3"/>
<gene>
    <name evidence="2" type="ORF">SU86_000570</name>
</gene>
<feature type="transmembrane region" description="Helical" evidence="1">
    <location>
        <begin position="6"/>
        <end position="26"/>
    </location>
</feature>
<evidence type="ECO:0000313" key="2">
    <source>
        <dbReference type="EMBL" id="AJZ75129.2"/>
    </source>
</evidence>
<evidence type="ECO:0000313" key="3">
    <source>
        <dbReference type="Proteomes" id="UP000266745"/>
    </source>
</evidence>
<dbReference type="OrthoDB" id="12343at2157"/>
<organism evidence="2 3">
    <name type="scientific">Candidatus Nitrosotenuis cloacae</name>
    <dbReference type="NCBI Taxonomy" id="1603555"/>
    <lineage>
        <taxon>Archaea</taxon>
        <taxon>Nitrososphaerota</taxon>
        <taxon>Candidatus Nitrosotenuis</taxon>
    </lineage>
</organism>
<protein>
    <submittedName>
        <fullName evidence="2">Uncharacterized protein</fullName>
    </submittedName>
</protein>
<evidence type="ECO:0000256" key="1">
    <source>
        <dbReference type="SAM" id="Phobius"/>
    </source>
</evidence>
<proteinExistence type="predicted"/>
<dbReference type="RefSeq" id="WP_048187545.1">
    <property type="nucleotide sequence ID" value="NZ_CP011097.1"/>
</dbReference>
<keyword evidence="3" id="KW-1185">Reference proteome</keyword>
<sequence length="214" mass="23673">MQGSFNVHLIGLSCIVFVAAAAFLIFDLDSKFYPAPKQHVSTIGYDETTKTIIPEPAEIIPPQTIPVAPKKAELPVRVQIEPKSRLNELENKEFSLNLSGDAHVSGMVKKTTITLKLQPIKGTNLQEFRILDSRLVLGSSGVSISGTTLKIDEKNITIEFVSDTFGKFIIRATLDEPILSDTNNKQSVLVEDQNFYLINKETPYRLNLIGNLSS</sequence>